<sequence length="333" mass="35883">MRIKAAEIELVMEKILLNRGCPTAHAAKVAKEMTRNSLEGTYSHGINRFPRLVAQIDEGLVDMGAEPLRMGGFGALENYDGRQGLGIVNAWICMERAIDLASIHGIGYVALRNTNHWLRAATYGYQACARGMAGICFSNTYTNMPAWGAKDVRLGNNPLVFAFPYRNGDILVDMAMSQYSYGSLEVAVLEGKRMPTAAGFDVRGNLTDDPKAVLESKRLLPAGFWKGSALSFGLDVFAAAVSLGDTVQAIGKKGSGERDLCQTFVAINFAAVAPGEKVEAIVRGAVEDLLASTPDGGPDPVVYPGQRMRATRDENLAKGIPVDARVWKEILAL</sequence>
<dbReference type="PANTHER" id="PTHR11091">
    <property type="entry name" value="OXIDOREDUCTASE-RELATED"/>
    <property type="match status" value="1"/>
</dbReference>
<keyword evidence="1 2" id="KW-0560">Oxidoreductase</keyword>
<dbReference type="GO" id="GO:0047559">
    <property type="term" value="F:3-dehydro-L-gulonate 2-dehydrogenase activity"/>
    <property type="evidence" value="ECO:0007669"/>
    <property type="project" value="UniProtKB-EC"/>
</dbReference>
<organism evidence="2">
    <name type="scientific">bioreactor metagenome</name>
    <dbReference type="NCBI Taxonomy" id="1076179"/>
    <lineage>
        <taxon>unclassified sequences</taxon>
        <taxon>metagenomes</taxon>
        <taxon>ecological metagenomes</taxon>
    </lineage>
</organism>
<dbReference type="AlphaFoldDB" id="A0A644UIJ5"/>
<dbReference type="Gene3D" id="1.10.1530.10">
    <property type="match status" value="1"/>
</dbReference>
<comment type="caution">
    <text evidence="2">The sequence shown here is derived from an EMBL/GenBank/DDBJ whole genome shotgun (WGS) entry which is preliminary data.</text>
</comment>
<proteinExistence type="predicted"/>
<dbReference type="InterPro" id="IPR003767">
    <property type="entry name" value="Malate/L-lactate_DH-like"/>
</dbReference>
<gene>
    <name evidence="2" type="primary">dlgD_1</name>
    <name evidence="2" type="ORF">SDC9_24532</name>
</gene>
<dbReference type="PANTHER" id="PTHR11091:SF3">
    <property type="entry name" value="2,3-DIKETO-L-GULONATE REDUCTASE"/>
    <property type="match status" value="1"/>
</dbReference>
<dbReference type="NCBIfam" id="NF009750">
    <property type="entry name" value="PRK13260.1"/>
    <property type="match status" value="1"/>
</dbReference>
<dbReference type="InterPro" id="IPR036111">
    <property type="entry name" value="Mal/L-sulfo/L-lacto_DH-like_sf"/>
</dbReference>
<dbReference type="EMBL" id="VSSQ01000118">
    <property type="protein sequence ID" value="MPL78662.1"/>
    <property type="molecule type" value="Genomic_DNA"/>
</dbReference>
<dbReference type="InterPro" id="IPR043143">
    <property type="entry name" value="Mal/L-sulf/L-lact_DH-like_NADP"/>
</dbReference>
<accession>A0A644UIJ5</accession>
<protein>
    <submittedName>
        <fullName evidence="2">2,3-diketo-L-gulonate reductase</fullName>
        <ecNumber evidence="2">1.1.1.130</ecNumber>
    </submittedName>
</protein>
<dbReference type="SUPFAM" id="SSF89733">
    <property type="entry name" value="L-sulfolactate dehydrogenase-like"/>
    <property type="match status" value="1"/>
</dbReference>
<evidence type="ECO:0000256" key="1">
    <source>
        <dbReference type="ARBA" id="ARBA00023002"/>
    </source>
</evidence>
<reference evidence="2" key="1">
    <citation type="submission" date="2019-08" db="EMBL/GenBank/DDBJ databases">
        <authorList>
            <person name="Kucharzyk K."/>
            <person name="Murdoch R.W."/>
            <person name="Higgins S."/>
            <person name="Loffler F."/>
        </authorList>
    </citation>
    <scope>NUCLEOTIDE SEQUENCE</scope>
</reference>
<dbReference type="Gene3D" id="3.30.1370.60">
    <property type="entry name" value="Hypothetical oxidoreductase yiak, domain 2"/>
    <property type="match status" value="1"/>
</dbReference>
<dbReference type="EC" id="1.1.1.130" evidence="2"/>
<dbReference type="InterPro" id="IPR043144">
    <property type="entry name" value="Mal/L-sulf/L-lact_DH-like_ah"/>
</dbReference>
<name>A0A644UIJ5_9ZZZZ</name>
<dbReference type="Pfam" id="PF02615">
    <property type="entry name" value="Ldh_2"/>
    <property type="match status" value="1"/>
</dbReference>
<evidence type="ECO:0000313" key="2">
    <source>
        <dbReference type="EMBL" id="MPL78662.1"/>
    </source>
</evidence>